<organism evidence="2 3">
    <name type="scientific">Carboxylicivirga linearis</name>
    <dbReference type="NCBI Taxonomy" id="1628157"/>
    <lineage>
        <taxon>Bacteria</taxon>
        <taxon>Pseudomonadati</taxon>
        <taxon>Bacteroidota</taxon>
        <taxon>Bacteroidia</taxon>
        <taxon>Marinilabiliales</taxon>
        <taxon>Marinilabiliaceae</taxon>
        <taxon>Carboxylicivirga</taxon>
    </lineage>
</organism>
<comment type="caution">
    <text evidence="2">The sequence shown here is derived from an EMBL/GenBank/DDBJ whole genome shotgun (WGS) entry which is preliminary data.</text>
</comment>
<dbReference type="PANTHER" id="PTHR35532">
    <property type="entry name" value="SIMILAR TO POLYHYDROXYALKANOATE DEPOLYMERASE"/>
    <property type="match status" value="1"/>
</dbReference>
<sequence length="386" mass="44673">MNKSILFVLLAVLSFSCSSYDEELKKALDLSGENKAVLEKVINHYDGEQQEAAKFLIRYMPERDLKILDFEFLTENIDYAYIAREEFPWAKDLDKDIFFNEVLPYASLNERRDRWRPDFYTRFKKFVVDTKNMEEAIWAVNKHILKEVNVEYNTKRDKPDQSPYESMDINMASCSGLSILLVDAFRAVGIPARVAGTPNWYNNSGNHNWVEVYVNEGWHFTEYYPSGTLDEAWFLERAGKANDDDAYQWIYASSYKPTGLSFPLVWDENIKYVYATNETERYKKNYDEQNLGVVDGIPVRVVMLLGDQCSVSGNNRVRAEVQLTLDGDTIDSGFTSGSEDDMNRYLTFSLAKDKKYELKYIDSKGKSVTEPISPKAEEEEQIILSF</sequence>
<dbReference type="EMBL" id="JAGUCO010000028">
    <property type="protein sequence ID" value="MBS2100744.1"/>
    <property type="molecule type" value="Genomic_DNA"/>
</dbReference>
<dbReference type="Gene3D" id="3.10.620.30">
    <property type="match status" value="1"/>
</dbReference>
<dbReference type="SUPFAM" id="SSF54001">
    <property type="entry name" value="Cysteine proteinases"/>
    <property type="match status" value="1"/>
</dbReference>
<dbReference type="Proteomes" id="UP000708576">
    <property type="component" value="Unassembled WGS sequence"/>
</dbReference>
<dbReference type="Pfam" id="PF01841">
    <property type="entry name" value="Transglut_core"/>
    <property type="match status" value="1"/>
</dbReference>
<evidence type="ECO:0000313" key="2">
    <source>
        <dbReference type="EMBL" id="MBS2100744.1"/>
    </source>
</evidence>
<keyword evidence="3" id="KW-1185">Reference proteome</keyword>
<dbReference type="InterPro" id="IPR038765">
    <property type="entry name" value="Papain-like_cys_pep_sf"/>
</dbReference>
<proteinExistence type="predicted"/>
<accession>A0ABS5K0U3</accession>
<gene>
    <name evidence="2" type="ORF">KEM10_20825</name>
</gene>
<feature type="domain" description="Transglutaminase-like" evidence="1">
    <location>
        <begin position="130"/>
        <end position="218"/>
    </location>
</feature>
<protein>
    <submittedName>
        <fullName evidence="2">Transglutaminase domain-containing protein</fullName>
    </submittedName>
</protein>
<dbReference type="PROSITE" id="PS51257">
    <property type="entry name" value="PROKAR_LIPOPROTEIN"/>
    <property type="match status" value="1"/>
</dbReference>
<evidence type="ECO:0000313" key="3">
    <source>
        <dbReference type="Proteomes" id="UP000708576"/>
    </source>
</evidence>
<evidence type="ECO:0000259" key="1">
    <source>
        <dbReference type="Pfam" id="PF01841"/>
    </source>
</evidence>
<dbReference type="PANTHER" id="PTHR35532:SF5">
    <property type="entry name" value="CARBOHYDRATE-BINDING DOMAIN-CONTAINING PROTEIN"/>
    <property type="match status" value="1"/>
</dbReference>
<dbReference type="InterPro" id="IPR002931">
    <property type="entry name" value="Transglutaminase-like"/>
</dbReference>
<reference evidence="2 3" key="1">
    <citation type="journal article" date="2015" name="Int. J. Syst. Evol. Microbiol.">
        <title>Carboxylicivirga linearis sp. nov., isolated from a sea cucumber culture pond.</title>
        <authorList>
            <person name="Wang F.Q."/>
            <person name="Zhou Y.X."/>
            <person name="Lin X.Z."/>
            <person name="Chen G.J."/>
            <person name="Du Z.J."/>
        </authorList>
    </citation>
    <scope>NUCLEOTIDE SEQUENCE [LARGE SCALE GENOMIC DNA]</scope>
    <source>
        <strain evidence="2 3">FB218</strain>
    </source>
</reference>
<name>A0ABS5K0U3_9BACT</name>
<dbReference type="RefSeq" id="WP_212219189.1">
    <property type="nucleotide sequence ID" value="NZ_JAGUCO010000028.1"/>
</dbReference>